<comment type="caution">
    <text evidence="2">The sequence shown here is derived from an EMBL/GenBank/DDBJ whole genome shotgun (WGS) entry which is preliminary data.</text>
</comment>
<name>A0A932YZJ6_9BACT</name>
<keyword evidence="1" id="KW-1133">Transmembrane helix</keyword>
<keyword evidence="1" id="KW-0472">Membrane</keyword>
<evidence type="ECO:0000313" key="3">
    <source>
        <dbReference type="Proteomes" id="UP000756703"/>
    </source>
</evidence>
<dbReference type="EMBL" id="JACQMI010000013">
    <property type="protein sequence ID" value="MBI4132860.1"/>
    <property type="molecule type" value="Genomic_DNA"/>
</dbReference>
<sequence length="211" mass="23262">MPKVKGRRTNASRPPWLVHWAFSFWLSSFGRTQARAGFTLLEMIVATGLFAVVIIVSVGALLAIGKAQVKATNIQIIQDNLRFSLEAMTKEMRTGTDFVPDDGSAPRYQAIQFTHARPQGGPPTETVSYCFENNAIVRHDDEVDECEDDGFAVTDSSVIIDDLTFYVIGEEPGPDDGQPRITISLRAHSADPALATSFTLQTTITPRQRDF</sequence>
<accession>A0A932YZJ6</accession>
<keyword evidence="1" id="KW-0812">Transmembrane</keyword>
<proteinExistence type="predicted"/>
<evidence type="ECO:0000313" key="2">
    <source>
        <dbReference type="EMBL" id="MBI4132860.1"/>
    </source>
</evidence>
<dbReference type="Proteomes" id="UP000756703">
    <property type="component" value="Unassembled WGS sequence"/>
</dbReference>
<reference evidence="2" key="1">
    <citation type="submission" date="2020-07" db="EMBL/GenBank/DDBJ databases">
        <title>Huge and variable diversity of episymbiotic CPR bacteria and DPANN archaea in groundwater ecosystems.</title>
        <authorList>
            <person name="He C.Y."/>
            <person name="Keren R."/>
            <person name="Whittaker M."/>
            <person name="Farag I.F."/>
            <person name="Doudna J."/>
            <person name="Cate J.H.D."/>
            <person name="Banfield J.F."/>
        </authorList>
    </citation>
    <scope>NUCLEOTIDE SEQUENCE</scope>
    <source>
        <strain evidence="2">NC_groundwater_1225_Ag_S-0.1um_56_177</strain>
    </source>
</reference>
<dbReference type="PROSITE" id="PS00409">
    <property type="entry name" value="PROKAR_NTER_METHYL"/>
    <property type="match status" value="1"/>
</dbReference>
<dbReference type="AlphaFoldDB" id="A0A932YZJ6"/>
<dbReference type="InterPro" id="IPR012902">
    <property type="entry name" value="N_methyl_site"/>
</dbReference>
<feature type="transmembrane region" description="Helical" evidence="1">
    <location>
        <begin position="44"/>
        <end position="64"/>
    </location>
</feature>
<evidence type="ECO:0000256" key="1">
    <source>
        <dbReference type="SAM" id="Phobius"/>
    </source>
</evidence>
<gene>
    <name evidence="2" type="ORF">HY473_02140</name>
</gene>
<organism evidence="2 3">
    <name type="scientific">Candidatus Sungiibacteriota bacterium</name>
    <dbReference type="NCBI Taxonomy" id="2750080"/>
    <lineage>
        <taxon>Bacteria</taxon>
        <taxon>Candidatus Sungiibacteriota</taxon>
    </lineage>
</organism>
<protein>
    <submittedName>
        <fullName evidence="2">Type II secretion system protein</fullName>
    </submittedName>
</protein>